<keyword evidence="1" id="KW-1133">Transmembrane helix</keyword>
<evidence type="ECO:0000313" key="3">
    <source>
        <dbReference type="Proteomes" id="UP000694388"/>
    </source>
</evidence>
<dbReference type="Ensembl" id="ENSEBUT00000024575.1">
    <property type="protein sequence ID" value="ENSEBUP00000023999.1"/>
    <property type="gene ID" value="ENSEBUG00000014791.1"/>
</dbReference>
<proteinExistence type="predicted"/>
<dbReference type="AlphaFoldDB" id="A0A8C4R4D0"/>
<feature type="transmembrane region" description="Helical" evidence="1">
    <location>
        <begin position="37"/>
        <end position="62"/>
    </location>
</feature>
<name>A0A8C4R4D0_EPTBU</name>
<dbReference type="InterPro" id="IPR023298">
    <property type="entry name" value="ATPase_P-typ_TM_dom_sf"/>
</dbReference>
<dbReference type="Proteomes" id="UP000694388">
    <property type="component" value="Unplaced"/>
</dbReference>
<keyword evidence="3" id="KW-1185">Reference proteome</keyword>
<accession>A0A8C4R4D0</accession>
<sequence length="65" mass="7854">MENAYTKTNEDVLRHFEVSESDGLSQDQVKRAKKRPVWLLFVARCLNIYLLIYFYLFMYFFAGTY</sequence>
<evidence type="ECO:0008006" key="4">
    <source>
        <dbReference type="Google" id="ProtNLM"/>
    </source>
</evidence>
<reference evidence="2" key="1">
    <citation type="submission" date="2025-08" db="UniProtKB">
        <authorList>
            <consortium name="Ensembl"/>
        </authorList>
    </citation>
    <scope>IDENTIFICATION</scope>
</reference>
<keyword evidence="1" id="KW-0472">Membrane</keyword>
<keyword evidence="1" id="KW-0812">Transmembrane</keyword>
<evidence type="ECO:0000256" key="1">
    <source>
        <dbReference type="SAM" id="Phobius"/>
    </source>
</evidence>
<evidence type="ECO:0000313" key="2">
    <source>
        <dbReference type="Ensembl" id="ENSEBUP00000023999.1"/>
    </source>
</evidence>
<dbReference type="SUPFAM" id="SSF81665">
    <property type="entry name" value="Calcium ATPase, transmembrane domain M"/>
    <property type="match status" value="1"/>
</dbReference>
<reference evidence="2" key="2">
    <citation type="submission" date="2025-09" db="UniProtKB">
        <authorList>
            <consortium name="Ensembl"/>
        </authorList>
    </citation>
    <scope>IDENTIFICATION</scope>
</reference>
<organism evidence="2 3">
    <name type="scientific">Eptatretus burgeri</name>
    <name type="common">Inshore hagfish</name>
    <dbReference type="NCBI Taxonomy" id="7764"/>
    <lineage>
        <taxon>Eukaryota</taxon>
        <taxon>Metazoa</taxon>
        <taxon>Chordata</taxon>
        <taxon>Craniata</taxon>
        <taxon>Vertebrata</taxon>
        <taxon>Cyclostomata</taxon>
        <taxon>Myxini</taxon>
        <taxon>Myxiniformes</taxon>
        <taxon>Myxinidae</taxon>
        <taxon>Eptatretinae</taxon>
        <taxon>Eptatretus</taxon>
    </lineage>
</organism>
<protein>
    <recommendedName>
        <fullName evidence="4">Cation-transporting P-type ATPase N-terminal domain-containing protein</fullName>
    </recommendedName>
</protein>